<dbReference type="PROSITE" id="PS50801">
    <property type="entry name" value="STAS"/>
    <property type="match status" value="1"/>
</dbReference>
<dbReference type="KEGG" id="sbj:CF168_09730"/>
<evidence type="ECO:0000259" key="1">
    <source>
        <dbReference type="PROSITE" id="PS50801"/>
    </source>
</evidence>
<protein>
    <submittedName>
        <fullName evidence="2">SpoIIAA family protein</fullName>
    </submittedName>
</protein>
<dbReference type="CDD" id="cd07043">
    <property type="entry name" value="STAS_anti-anti-sigma_factors"/>
    <property type="match status" value="1"/>
</dbReference>
<dbReference type="EMBL" id="CP022358">
    <property type="protein sequence ID" value="ASK69131.1"/>
    <property type="molecule type" value="Genomic_DNA"/>
</dbReference>
<sequence length="97" mass="11389">MANIFYISLPERFDFYHHKKFTSDYQKAFLEEDIKHLVLDFSRVLYIDSSALGMMVLLHRKALERQISTAIRGLHGQAEEIITIANMGRLYLVERDV</sequence>
<accession>A0A220UMF1</accession>
<dbReference type="InterPro" id="IPR036513">
    <property type="entry name" value="STAS_dom_sf"/>
</dbReference>
<proteinExistence type="predicted"/>
<dbReference type="RefSeq" id="WP_086904268.1">
    <property type="nucleotide sequence ID" value="NZ_CP022358.1"/>
</dbReference>
<dbReference type="Pfam" id="PF01740">
    <property type="entry name" value="STAS"/>
    <property type="match status" value="1"/>
</dbReference>
<evidence type="ECO:0000313" key="2">
    <source>
        <dbReference type="EMBL" id="ASK69131.1"/>
    </source>
</evidence>
<gene>
    <name evidence="2" type="ORF">CF168_09730</name>
</gene>
<dbReference type="Proteomes" id="UP000198367">
    <property type="component" value="Chromosome"/>
</dbReference>
<dbReference type="SUPFAM" id="SSF52091">
    <property type="entry name" value="SpoIIaa-like"/>
    <property type="match status" value="1"/>
</dbReference>
<dbReference type="InterPro" id="IPR002645">
    <property type="entry name" value="STAS_dom"/>
</dbReference>
<reference evidence="2 3" key="1">
    <citation type="submission" date="2017-07" db="EMBL/GenBank/DDBJ databases">
        <title>Phenotypical and genomic characterization of a clinical isolate of Shewanella bicestrii sp. nov. producing an extended-spectrum beta-lactamase and a new oxacillinase variant.</title>
        <authorList>
            <person name="Jousset A.B."/>
            <person name="Bonnin R.A."/>
            <person name="Girlich D."/>
            <person name="Dabos L."/>
            <person name="Potron A."/>
            <person name="Dortet L."/>
            <person name="Glaser P."/>
            <person name="Naas T."/>
        </authorList>
    </citation>
    <scope>NUCLEOTIDE SEQUENCE [LARGE SCALE GENOMIC DNA]</scope>
    <source>
        <strain evidence="2 3">JAB-1</strain>
    </source>
</reference>
<name>A0A220UMF1_9GAMM</name>
<dbReference type="GO" id="GO:0043856">
    <property type="term" value="F:anti-sigma factor antagonist activity"/>
    <property type="evidence" value="ECO:0007669"/>
    <property type="project" value="TreeGrafter"/>
</dbReference>
<evidence type="ECO:0000313" key="3">
    <source>
        <dbReference type="Proteomes" id="UP000198367"/>
    </source>
</evidence>
<dbReference type="Gene3D" id="3.30.750.24">
    <property type="entry name" value="STAS domain"/>
    <property type="match status" value="1"/>
</dbReference>
<organism evidence="2 3">
    <name type="scientific">Shewanella bicestrii</name>
    <dbReference type="NCBI Taxonomy" id="2018305"/>
    <lineage>
        <taxon>Bacteria</taxon>
        <taxon>Pseudomonadati</taxon>
        <taxon>Pseudomonadota</taxon>
        <taxon>Gammaproteobacteria</taxon>
        <taxon>Alteromonadales</taxon>
        <taxon>Shewanellaceae</taxon>
        <taxon>Shewanella</taxon>
    </lineage>
</organism>
<feature type="domain" description="STAS" evidence="1">
    <location>
        <begin position="1"/>
        <end position="97"/>
    </location>
</feature>
<keyword evidence="3" id="KW-1185">Reference proteome</keyword>
<dbReference type="PANTHER" id="PTHR33495">
    <property type="entry name" value="ANTI-SIGMA FACTOR ANTAGONIST TM_1081-RELATED-RELATED"/>
    <property type="match status" value="1"/>
</dbReference>
<dbReference type="AlphaFoldDB" id="A0A220UMF1"/>